<dbReference type="Proteomes" id="UP001592581">
    <property type="component" value="Unassembled WGS sequence"/>
</dbReference>
<protein>
    <submittedName>
        <fullName evidence="3">DUF2786 domain-containing protein</fullName>
    </submittedName>
</protein>
<accession>A0ABV6XIL6</accession>
<organism evidence="3 4">
    <name type="scientific">Streptacidiphilus jeojiensis</name>
    <dbReference type="NCBI Taxonomy" id="3229225"/>
    <lineage>
        <taxon>Bacteria</taxon>
        <taxon>Bacillati</taxon>
        <taxon>Actinomycetota</taxon>
        <taxon>Actinomycetes</taxon>
        <taxon>Kitasatosporales</taxon>
        <taxon>Streptomycetaceae</taxon>
        <taxon>Streptacidiphilus</taxon>
    </lineage>
</organism>
<dbReference type="InterPro" id="IPR024498">
    <property type="entry name" value="DUF2786"/>
</dbReference>
<evidence type="ECO:0000313" key="4">
    <source>
        <dbReference type="Proteomes" id="UP001592581"/>
    </source>
</evidence>
<feature type="domain" description="DUF2786" evidence="2">
    <location>
        <begin position="232"/>
        <end position="271"/>
    </location>
</feature>
<evidence type="ECO:0000313" key="3">
    <source>
        <dbReference type="EMBL" id="MFC1438109.1"/>
    </source>
</evidence>
<feature type="compositionally biased region" description="Low complexity" evidence="1">
    <location>
        <begin position="34"/>
        <end position="48"/>
    </location>
</feature>
<proteinExistence type="predicted"/>
<dbReference type="Pfam" id="PF10979">
    <property type="entry name" value="DUF2786"/>
    <property type="match status" value="1"/>
</dbReference>
<dbReference type="RefSeq" id="WP_380563682.1">
    <property type="nucleotide sequence ID" value="NZ_JBEUKS010000002.1"/>
</dbReference>
<sequence>MGRRNPQYRRVKKRDQTAHQQARHVHAPDDGTPQQHARAQQQGQEQQEPSLRELVEAACGSVLYSSEDGYHLALDQAASLLSEPSARWPETGRAVLLVSGAQLARLWRAGWQPADLARAVRRELTTRHLRLAVDLMAAELRGYAAAGLDPRWTGQLRELEAAEWWGQDDAFLPGVSDRERLDRFSVATLLLELYRLIGRLPPLTLLGPPPGAAPRTNGAALPFTPKTGSEPRMLGRIRALLAKAESTEFPDEAEALTAKAQQLMAQHSIDEALLAASSGSRAEPGACRIGVDNPYEAPKALLLDAVAGANRATSLWTKELGFCTVVGFPADLEAVELLYTSLLVQATGAMNSAGIQGGGAGGSRTKGFRQSFLISYAARIRERLSGATAQATEEALVGLRAEGREDSSGLLPVLAAREEAVRRSTEQMFPNARAGRAIRASDYEGWTQGRAAADRAQLRGHGAELPQ</sequence>
<name>A0ABV6XIL6_9ACTN</name>
<dbReference type="EMBL" id="JBEUKS010000002">
    <property type="protein sequence ID" value="MFC1438109.1"/>
    <property type="molecule type" value="Genomic_DNA"/>
</dbReference>
<feature type="region of interest" description="Disordered" evidence="1">
    <location>
        <begin position="1"/>
        <end position="50"/>
    </location>
</feature>
<comment type="caution">
    <text evidence="3">The sequence shown here is derived from an EMBL/GenBank/DDBJ whole genome shotgun (WGS) entry which is preliminary data.</text>
</comment>
<evidence type="ECO:0000256" key="1">
    <source>
        <dbReference type="SAM" id="MobiDB-lite"/>
    </source>
</evidence>
<reference evidence="3 4" key="1">
    <citation type="submission" date="2024-06" db="EMBL/GenBank/DDBJ databases">
        <authorList>
            <person name="Lee S.D."/>
        </authorList>
    </citation>
    <scope>NUCLEOTIDE SEQUENCE [LARGE SCALE GENOMIC DNA]</scope>
    <source>
        <strain evidence="3 4">N1-10</strain>
    </source>
</reference>
<evidence type="ECO:0000259" key="2">
    <source>
        <dbReference type="Pfam" id="PF10979"/>
    </source>
</evidence>
<feature type="compositionally biased region" description="Basic residues" evidence="1">
    <location>
        <begin position="1"/>
        <end position="13"/>
    </location>
</feature>
<gene>
    <name evidence="3" type="ORF">ABUW04_07560</name>
</gene>
<keyword evidence="4" id="KW-1185">Reference proteome</keyword>